<dbReference type="OrthoDB" id="5412288at2759"/>
<evidence type="ECO:0000259" key="2">
    <source>
        <dbReference type="Pfam" id="PF10680"/>
    </source>
</evidence>
<feature type="compositionally biased region" description="Polar residues" evidence="1">
    <location>
        <begin position="67"/>
        <end position="84"/>
    </location>
</feature>
<organism evidence="4">
    <name type="scientific">Leptosphaeria maculans (strain JN3 / isolate v23.1.3 / race Av1-4-5-6-7-8)</name>
    <name type="common">Blackleg fungus</name>
    <name type="synonym">Phoma lingam</name>
    <dbReference type="NCBI Taxonomy" id="985895"/>
    <lineage>
        <taxon>Eukaryota</taxon>
        <taxon>Fungi</taxon>
        <taxon>Dikarya</taxon>
        <taxon>Ascomycota</taxon>
        <taxon>Pezizomycotina</taxon>
        <taxon>Dothideomycetes</taxon>
        <taxon>Pleosporomycetidae</taxon>
        <taxon>Pleosporales</taxon>
        <taxon>Pleosporineae</taxon>
        <taxon>Leptosphaeriaceae</taxon>
        <taxon>Plenodomus</taxon>
        <taxon>Plenodomus lingam/Leptosphaeria maculans species complex</taxon>
    </lineage>
</organism>
<gene>
    <name evidence="3" type="ORF">LEMA_P120310.1</name>
</gene>
<feature type="compositionally biased region" description="Basic and acidic residues" evidence="1">
    <location>
        <begin position="262"/>
        <end position="272"/>
    </location>
</feature>
<keyword evidence="4" id="KW-1185">Reference proteome</keyword>
<feature type="region of interest" description="Disordered" evidence="1">
    <location>
        <begin position="612"/>
        <end position="648"/>
    </location>
</feature>
<dbReference type="Pfam" id="PF10680">
    <property type="entry name" value="RRN9"/>
    <property type="match status" value="1"/>
</dbReference>
<feature type="compositionally biased region" description="Low complexity" evidence="1">
    <location>
        <begin position="385"/>
        <end position="399"/>
    </location>
</feature>
<feature type="region of interest" description="Disordered" evidence="1">
    <location>
        <begin position="228"/>
        <end position="300"/>
    </location>
</feature>
<dbReference type="VEuPathDB" id="FungiDB:LEMA_P120310.1"/>
<sequence>MSLFGGESAPTTTDGSSESEILESHANERSSPPIAVTANPQSTHNSSILIDSDASDEIYSDEEVQSDNESISRPNRFTGQSQTWKGYTAADRQIAASLERIQNSDLAAHLYNAHALKCRVRRPIEELAELKSWQSRDVWLRTGKNLQNTDAAGLAQTELVPSRDWTAWPLPPEDRVPLQDDAVAGQGLGAPHEWSIGGEYNQDAGRELRDEMLAVFLRIAKENWNARDTDEEEVPNKERNSLSRSRSQSKNRRSSLSQRSASGDDTKMKNRDEEEADEENEEVRDDVENETSGKKRGRKVQMETLKKPTFLADDEIAYRLLQPSINSMLIKLDELAIAIQRTRLNHFAQGEPGDRSSQSDFNSATESAGKESDVSVRGLSRRQTSRYTRSRTPSRAASPRKGDTMAKVATSRSGSPEGTDYDSVMGDTSDTDKSAKSHVRKRARSASTASAGSETAIRDRARAGLIDWSEVLGLAAVKGWDERALARTAQRCANLFGESMSFMPFDADAVPQALPEPVTFSPATIPAPNVPSVLGSSSGKRPFFQVGTLRCPHEDCYGHAKDFALPYRVVEHCIRVHGYDPRTNINDNETRTLGGVQIDGFLQPVTVKPGWLGHGRMKAGKTSKKQKRERDEESADADAVDAVETVEV</sequence>
<feature type="compositionally biased region" description="Low complexity" evidence="1">
    <location>
        <begin position="445"/>
        <end position="455"/>
    </location>
</feature>
<feature type="compositionally biased region" description="Acidic residues" evidence="1">
    <location>
        <begin position="273"/>
        <end position="289"/>
    </location>
</feature>
<feature type="domain" description="Rrn9" evidence="2">
    <location>
        <begin position="98"/>
        <end position="182"/>
    </location>
</feature>
<evidence type="ECO:0000313" key="4">
    <source>
        <dbReference type="Proteomes" id="UP000002668"/>
    </source>
</evidence>
<proteinExistence type="predicted"/>
<name>E4ZSV2_LEPMJ</name>
<dbReference type="AlphaFoldDB" id="E4ZSV2"/>
<feature type="compositionally biased region" description="Polar residues" evidence="1">
    <location>
        <begin position="38"/>
        <end position="49"/>
    </location>
</feature>
<dbReference type="HOGENOM" id="CLU_017870_2_0_1"/>
<dbReference type="GeneID" id="13291092"/>
<evidence type="ECO:0000256" key="1">
    <source>
        <dbReference type="SAM" id="MobiDB-lite"/>
    </source>
</evidence>
<feature type="compositionally biased region" description="Acidic residues" evidence="1">
    <location>
        <begin position="53"/>
        <end position="66"/>
    </location>
</feature>
<evidence type="ECO:0000313" key="3">
    <source>
        <dbReference type="EMBL" id="CBX94540.1"/>
    </source>
</evidence>
<dbReference type="InterPro" id="IPR019622">
    <property type="entry name" value="Rrn9_dom"/>
</dbReference>
<dbReference type="Proteomes" id="UP000002668">
    <property type="component" value="Genome"/>
</dbReference>
<reference evidence="4" key="1">
    <citation type="journal article" date="2011" name="Nat. Commun.">
        <title>Effector diversification within compartments of the Leptosphaeria maculans genome affected by Repeat-Induced Point mutations.</title>
        <authorList>
            <person name="Rouxel T."/>
            <person name="Grandaubert J."/>
            <person name="Hane J.K."/>
            <person name="Hoede C."/>
            <person name="van de Wouw A.P."/>
            <person name="Couloux A."/>
            <person name="Dominguez V."/>
            <person name="Anthouard V."/>
            <person name="Bally P."/>
            <person name="Bourras S."/>
            <person name="Cozijnsen A.J."/>
            <person name="Ciuffetti L.M."/>
            <person name="Degrave A."/>
            <person name="Dilmaghani A."/>
            <person name="Duret L."/>
            <person name="Fudal I."/>
            <person name="Goodwin S.B."/>
            <person name="Gout L."/>
            <person name="Glaser N."/>
            <person name="Linglin J."/>
            <person name="Kema G.H.J."/>
            <person name="Lapalu N."/>
            <person name="Lawrence C.B."/>
            <person name="May K."/>
            <person name="Meyer M."/>
            <person name="Ollivier B."/>
            <person name="Poulain J."/>
            <person name="Schoch C.L."/>
            <person name="Simon A."/>
            <person name="Spatafora J.W."/>
            <person name="Stachowiak A."/>
            <person name="Turgeon B.G."/>
            <person name="Tyler B.M."/>
            <person name="Vincent D."/>
            <person name="Weissenbach J."/>
            <person name="Amselem J."/>
            <person name="Quesneville H."/>
            <person name="Oliver R.P."/>
            <person name="Wincker P."/>
            <person name="Balesdent M.-H."/>
            <person name="Howlett B.J."/>
        </authorList>
    </citation>
    <scope>NUCLEOTIDE SEQUENCE [LARGE SCALE GENOMIC DNA]</scope>
    <source>
        <strain evidence="4">JN3 / isolate v23.1.3 / race Av1-4-5-6-7-8</strain>
    </source>
</reference>
<dbReference type="EMBL" id="FP929123">
    <property type="protein sequence ID" value="CBX94540.1"/>
    <property type="molecule type" value="Genomic_DNA"/>
</dbReference>
<feature type="compositionally biased region" description="Basic and acidic residues" evidence="1">
    <location>
        <begin position="228"/>
        <end position="241"/>
    </location>
</feature>
<feature type="region of interest" description="Disordered" evidence="1">
    <location>
        <begin position="348"/>
        <end position="455"/>
    </location>
</feature>
<dbReference type="STRING" id="985895.E4ZSV2"/>
<dbReference type="InParanoid" id="E4ZSV2"/>
<dbReference type="eggNOG" id="KOG3234">
    <property type="taxonomic scope" value="Eukaryota"/>
</dbReference>
<protein>
    <recommendedName>
        <fullName evidence="2">Rrn9 domain-containing protein</fullName>
    </recommendedName>
</protein>
<feature type="compositionally biased region" description="Acidic residues" evidence="1">
    <location>
        <begin position="632"/>
        <end position="648"/>
    </location>
</feature>
<feature type="compositionally biased region" description="Polar residues" evidence="1">
    <location>
        <begin position="9"/>
        <end position="19"/>
    </location>
</feature>
<dbReference type="OMA" id="WTAWPLK"/>
<accession>E4ZSV2</accession>
<feature type="compositionally biased region" description="Polar residues" evidence="1">
    <location>
        <begin position="355"/>
        <end position="366"/>
    </location>
</feature>
<feature type="region of interest" description="Disordered" evidence="1">
    <location>
        <begin position="1"/>
        <end position="84"/>
    </location>
</feature>
<feature type="compositionally biased region" description="Basic residues" evidence="1">
    <location>
        <begin position="615"/>
        <end position="627"/>
    </location>
</feature>